<dbReference type="InterPro" id="IPR011006">
    <property type="entry name" value="CheY-like_superfamily"/>
</dbReference>
<evidence type="ECO:0000313" key="8">
    <source>
        <dbReference type="EMBL" id="GAA3842749.1"/>
    </source>
</evidence>
<keyword evidence="4" id="KW-0804">Transcription</keyword>
<accession>A0ABP7JE72</accession>
<dbReference type="PANTHER" id="PTHR43214">
    <property type="entry name" value="TWO-COMPONENT RESPONSE REGULATOR"/>
    <property type="match status" value="1"/>
</dbReference>
<evidence type="ECO:0000256" key="2">
    <source>
        <dbReference type="ARBA" id="ARBA00023015"/>
    </source>
</evidence>
<keyword evidence="3" id="KW-0238">DNA-binding</keyword>
<dbReference type="RefSeq" id="WP_039791221.1">
    <property type="nucleotide sequence ID" value="NZ_BAABCM010000013.1"/>
</dbReference>
<dbReference type="SUPFAM" id="SSF52172">
    <property type="entry name" value="CheY-like"/>
    <property type="match status" value="1"/>
</dbReference>
<evidence type="ECO:0000256" key="1">
    <source>
        <dbReference type="ARBA" id="ARBA00022553"/>
    </source>
</evidence>
<proteinExistence type="predicted"/>
<evidence type="ECO:0000259" key="7">
    <source>
        <dbReference type="PROSITE" id="PS50110"/>
    </source>
</evidence>
<feature type="domain" description="HTH luxR-type" evidence="6">
    <location>
        <begin position="150"/>
        <end position="215"/>
    </location>
</feature>
<keyword evidence="2" id="KW-0805">Transcription regulation</keyword>
<dbReference type="SMART" id="SM00448">
    <property type="entry name" value="REC"/>
    <property type="match status" value="1"/>
</dbReference>
<dbReference type="InterPro" id="IPR016032">
    <property type="entry name" value="Sig_transdc_resp-reg_C-effctor"/>
</dbReference>
<evidence type="ECO:0000256" key="4">
    <source>
        <dbReference type="ARBA" id="ARBA00023163"/>
    </source>
</evidence>
<dbReference type="InterPro" id="IPR000792">
    <property type="entry name" value="Tscrpt_reg_LuxR_C"/>
</dbReference>
<dbReference type="InterPro" id="IPR001789">
    <property type="entry name" value="Sig_transdc_resp-reg_receiver"/>
</dbReference>
<gene>
    <name evidence="8" type="ORF">GCM10022380_71160</name>
</gene>
<comment type="caution">
    <text evidence="8">The sequence shown here is derived from an EMBL/GenBank/DDBJ whole genome shotgun (WGS) entry which is preliminary data.</text>
</comment>
<name>A0ABP7JE72_9PSEU</name>
<feature type="domain" description="Response regulatory" evidence="7">
    <location>
        <begin position="6"/>
        <end position="122"/>
    </location>
</feature>
<keyword evidence="9" id="KW-1185">Reference proteome</keyword>
<organism evidence="8 9">
    <name type="scientific">Amycolatopsis tucumanensis</name>
    <dbReference type="NCBI Taxonomy" id="401106"/>
    <lineage>
        <taxon>Bacteria</taxon>
        <taxon>Bacillati</taxon>
        <taxon>Actinomycetota</taxon>
        <taxon>Actinomycetes</taxon>
        <taxon>Pseudonocardiales</taxon>
        <taxon>Pseudonocardiaceae</taxon>
        <taxon>Amycolatopsis</taxon>
    </lineage>
</organism>
<feature type="modified residue" description="4-aspartylphosphate" evidence="5">
    <location>
        <position position="57"/>
    </location>
</feature>
<sequence length="228" mass="24416">MPEPLRVVIADDQALLRGSFRLLVDSEPDMAVVGEAATGAEAVEVVQAARPDVVLMDVRMPGMDGIAATRLLTERVPSARVLILTMFDLDSHVFDALRAGAAGFLLKDTRPADLCAAIRVVASGEALLAPAVTRRLIAEFARTTAPRPALSRDLDVLTPRETEVLTLIAHGLSNTELAERLHLSLATVKTYIGRLLAKLHARDRAQLVVIAYETGLVTASGARSAEPR</sequence>
<dbReference type="Proteomes" id="UP001501624">
    <property type="component" value="Unassembled WGS sequence"/>
</dbReference>
<dbReference type="PROSITE" id="PS50110">
    <property type="entry name" value="RESPONSE_REGULATORY"/>
    <property type="match status" value="1"/>
</dbReference>
<dbReference type="SUPFAM" id="SSF46894">
    <property type="entry name" value="C-terminal effector domain of the bipartite response regulators"/>
    <property type="match status" value="1"/>
</dbReference>
<keyword evidence="1 5" id="KW-0597">Phosphoprotein</keyword>
<dbReference type="Pfam" id="PF00196">
    <property type="entry name" value="GerE"/>
    <property type="match status" value="1"/>
</dbReference>
<dbReference type="InterPro" id="IPR058245">
    <property type="entry name" value="NreC/VraR/RcsB-like_REC"/>
</dbReference>
<dbReference type="PANTHER" id="PTHR43214:SF24">
    <property type="entry name" value="TRANSCRIPTIONAL REGULATORY PROTEIN NARL-RELATED"/>
    <property type="match status" value="1"/>
</dbReference>
<dbReference type="SMART" id="SM00421">
    <property type="entry name" value="HTH_LUXR"/>
    <property type="match status" value="1"/>
</dbReference>
<dbReference type="Pfam" id="PF00072">
    <property type="entry name" value="Response_reg"/>
    <property type="match status" value="1"/>
</dbReference>
<dbReference type="EMBL" id="BAABCM010000013">
    <property type="protein sequence ID" value="GAA3842749.1"/>
    <property type="molecule type" value="Genomic_DNA"/>
</dbReference>
<dbReference type="PRINTS" id="PR00038">
    <property type="entry name" value="HTHLUXR"/>
</dbReference>
<dbReference type="InterPro" id="IPR039420">
    <property type="entry name" value="WalR-like"/>
</dbReference>
<dbReference type="CDD" id="cd17535">
    <property type="entry name" value="REC_NarL-like"/>
    <property type="match status" value="1"/>
</dbReference>
<evidence type="ECO:0000256" key="5">
    <source>
        <dbReference type="PROSITE-ProRule" id="PRU00169"/>
    </source>
</evidence>
<protein>
    <submittedName>
        <fullName evidence="8">Response regulator transcription factor</fullName>
    </submittedName>
</protein>
<evidence type="ECO:0000256" key="3">
    <source>
        <dbReference type="ARBA" id="ARBA00023125"/>
    </source>
</evidence>
<dbReference type="Gene3D" id="3.40.50.2300">
    <property type="match status" value="1"/>
</dbReference>
<evidence type="ECO:0000259" key="6">
    <source>
        <dbReference type="PROSITE" id="PS50043"/>
    </source>
</evidence>
<dbReference type="PROSITE" id="PS50043">
    <property type="entry name" value="HTH_LUXR_2"/>
    <property type="match status" value="1"/>
</dbReference>
<dbReference type="CDD" id="cd06170">
    <property type="entry name" value="LuxR_C_like"/>
    <property type="match status" value="1"/>
</dbReference>
<evidence type="ECO:0000313" key="9">
    <source>
        <dbReference type="Proteomes" id="UP001501624"/>
    </source>
</evidence>
<reference evidence="9" key="1">
    <citation type="journal article" date="2019" name="Int. J. Syst. Evol. Microbiol.">
        <title>The Global Catalogue of Microorganisms (GCM) 10K type strain sequencing project: providing services to taxonomists for standard genome sequencing and annotation.</title>
        <authorList>
            <consortium name="The Broad Institute Genomics Platform"/>
            <consortium name="The Broad Institute Genome Sequencing Center for Infectious Disease"/>
            <person name="Wu L."/>
            <person name="Ma J."/>
        </authorList>
    </citation>
    <scope>NUCLEOTIDE SEQUENCE [LARGE SCALE GENOMIC DNA]</scope>
    <source>
        <strain evidence="9">JCM 17017</strain>
    </source>
</reference>